<sequence>MQWHGTWPEQPNNGFRALERSGAFWKTPTVEDRSLQPPLIVAAYARYLSDQDSATFIRDVARHYTCPTLERLAQMSDRSGRRAAVLALGFMGDYNSNAVVGRALTDRDRGVRTIAENAIQDLWVRVGSREQRLTLRCVIRLNQTKRYDDAIQMATELIHESPWIAEAWRQRGAAHYNLAQYEAAIRNCHQALEINPYHFAAATGIGQSYLFQDNPVAALDSFRRALRLNPGLEDVRAQVIKLQRSIRDESDAE</sequence>
<evidence type="ECO:0000256" key="3">
    <source>
        <dbReference type="PROSITE-ProRule" id="PRU00339"/>
    </source>
</evidence>
<dbReference type="Gene3D" id="1.25.40.10">
    <property type="entry name" value="Tetratricopeptide repeat domain"/>
    <property type="match status" value="1"/>
</dbReference>
<dbReference type="EMBL" id="CP036349">
    <property type="protein sequence ID" value="QDV72931.1"/>
    <property type="molecule type" value="Genomic_DNA"/>
</dbReference>
<dbReference type="SMART" id="SM00028">
    <property type="entry name" value="TPR"/>
    <property type="match status" value="2"/>
</dbReference>
<dbReference type="AlphaFoldDB" id="A0A518K558"/>
<dbReference type="SUPFAM" id="SSF48452">
    <property type="entry name" value="TPR-like"/>
    <property type="match status" value="1"/>
</dbReference>
<dbReference type="Proteomes" id="UP000316426">
    <property type="component" value="Chromosome"/>
</dbReference>
<evidence type="ECO:0000256" key="1">
    <source>
        <dbReference type="ARBA" id="ARBA00022737"/>
    </source>
</evidence>
<evidence type="ECO:0000313" key="5">
    <source>
        <dbReference type="Proteomes" id="UP000316426"/>
    </source>
</evidence>
<dbReference type="InterPro" id="IPR047150">
    <property type="entry name" value="SGT"/>
</dbReference>
<dbReference type="Pfam" id="PF00515">
    <property type="entry name" value="TPR_1"/>
    <property type="match status" value="1"/>
</dbReference>
<feature type="repeat" description="TPR" evidence="3">
    <location>
        <begin position="199"/>
        <end position="232"/>
    </location>
</feature>
<dbReference type="PROSITE" id="PS50005">
    <property type="entry name" value="TPR"/>
    <property type="match status" value="2"/>
</dbReference>
<keyword evidence="5" id="KW-1185">Reference proteome</keyword>
<keyword evidence="2 3" id="KW-0802">TPR repeat</keyword>
<dbReference type="KEGG" id="bmei:Spa11_11160"/>
<dbReference type="PANTHER" id="PTHR45831:SF2">
    <property type="entry name" value="LD24721P"/>
    <property type="match status" value="1"/>
</dbReference>
<dbReference type="SUPFAM" id="SSF48371">
    <property type="entry name" value="ARM repeat"/>
    <property type="match status" value="1"/>
</dbReference>
<dbReference type="GO" id="GO:0060090">
    <property type="term" value="F:molecular adaptor activity"/>
    <property type="evidence" value="ECO:0007669"/>
    <property type="project" value="TreeGrafter"/>
</dbReference>
<evidence type="ECO:0000313" key="4">
    <source>
        <dbReference type="EMBL" id="QDV72931.1"/>
    </source>
</evidence>
<dbReference type="InterPro" id="IPR011990">
    <property type="entry name" value="TPR-like_helical_dom_sf"/>
</dbReference>
<organism evidence="4 5">
    <name type="scientific">Botrimarina mediterranea</name>
    <dbReference type="NCBI Taxonomy" id="2528022"/>
    <lineage>
        <taxon>Bacteria</taxon>
        <taxon>Pseudomonadati</taxon>
        <taxon>Planctomycetota</taxon>
        <taxon>Planctomycetia</taxon>
        <taxon>Pirellulales</taxon>
        <taxon>Lacipirellulaceae</taxon>
        <taxon>Botrimarina</taxon>
    </lineage>
</organism>
<proteinExistence type="predicted"/>
<dbReference type="PANTHER" id="PTHR45831">
    <property type="entry name" value="LD24721P"/>
    <property type="match status" value="1"/>
</dbReference>
<dbReference type="InterPro" id="IPR019734">
    <property type="entry name" value="TPR_rpt"/>
</dbReference>
<name>A0A518K558_9BACT</name>
<gene>
    <name evidence="4" type="ORF">Spa11_11160</name>
</gene>
<evidence type="ECO:0000256" key="2">
    <source>
        <dbReference type="ARBA" id="ARBA00022803"/>
    </source>
</evidence>
<dbReference type="PROSITE" id="PS50293">
    <property type="entry name" value="TPR_REGION"/>
    <property type="match status" value="1"/>
</dbReference>
<protein>
    <submittedName>
        <fullName evidence="4">Tetratricopeptide repeat protein</fullName>
    </submittedName>
</protein>
<reference evidence="4 5" key="1">
    <citation type="submission" date="2019-02" db="EMBL/GenBank/DDBJ databases">
        <title>Deep-cultivation of Planctomycetes and their phenomic and genomic characterization uncovers novel biology.</title>
        <authorList>
            <person name="Wiegand S."/>
            <person name="Jogler M."/>
            <person name="Boedeker C."/>
            <person name="Pinto D."/>
            <person name="Vollmers J."/>
            <person name="Rivas-Marin E."/>
            <person name="Kohn T."/>
            <person name="Peeters S.H."/>
            <person name="Heuer A."/>
            <person name="Rast P."/>
            <person name="Oberbeckmann S."/>
            <person name="Bunk B."/>
            <person name="Jeske O."/>
            <person name="Meyerdierks A."/>
            <person name="Storesund J.E."/>
            <person name="Kallscheuer N."/>
            <person name="Luecker S."/>
            <person name="Lage O.M."/>
            <person name="Pohl T."/>
            <person name="Merkel B.J."/>
            <person name="Hornburger P."/>
            <person name="Mueller R.-W."/>
            <person name="Bruemmer F."/>
            <person name="Labrenz M."/>
            <person name="Spormann A.M."/>
            <person name="Op den Camp H."/>
            <person name="Overmann J."/>
            <person name="Amann R."/>
            <person name="Jetten M.S.M."/>
            <person name="Mascher T."/>
            <person name="Medema M.H."/>
            <person name="Devos D.P."/>
            <person name="Kaster A.-K."/>
            <person name="Ovreas L."/>
            <person name="Rohde M."/>
            <person name="Galperin M.Y."/>
            <person name="Jogler C."/>
        </authorList>
    </citation>
    <scope>NUCLEOTIDE SEQUENCE [LARGE SCALE GENOMIC DNA]</scope>
    <source>
        <strain evidence="4 5">Spa11</strain>
    </source>
</reference>
<dbReference type="GO" id="GO:0016020">
    <property type="term" value="C:membrane"/>
    <property type="evidence" value="ECO:0007669"/>
    <property type="project" value="TreeGrafter"/>
</dbReference>
<dbReference type="GO" id="GO:0006620">
    <property type="term" value="P:post-translational protein targeting to endoplasmic reticulum membrane"/>
    <property type="evidence" value="ECO:0007669"/>
    <property type="project" value="TreeGrafter"/>
</dbReference>
<dbReference type="GO" id="GO:0072380">
    <property type="term" value="C:TRC complex"/>
    <property type="evidence" value="ECO:0007669"/>
    <property type="project" value="TreeGrafter"/>
</dbReference>
<accession>A0A518K558</accession>
<keyword evidence="1" id="KW-0677">Repeat</keyword>
<dbReference type="InterPro" id="IPR016024">
    <property type="entry name" value="ARM-type_fold"/>
</dbReference>
<feature type="repeat" description="TPR" evidence="3">
    <location>
        <begin position="165"/>
        <end position="198"/>
    </location>
</feature>